<dbReference type="InterPro" id="IPR047296">
    <property type="entry name" value="GIY-YIG_UvrC_Cho"/>
</dbReference>
<dbReference type="Gene3D" id="3.40.1440.10">
    <property type="entry name" value="GIY-YIG endonuclease"/>
    <property type="match status" value="1"/>
</dbReference>
<feature type="domain" description="GIY-YIG" evidence="8">
    <location>
        <begin position="16"/>
        <end position="94"/>
    </location>
</feature>
<dbReference type="Pfam" id="PF22920">
    <property type="entry name" value="UvrC_RNaseH"/>
    <property type="match status" value="1"/>
</dbReference>
<dbReference type="PROSITE" id="PS50165">
    <property type="entry name" value="UVRC"/>
    <property type="match status" value="1"/>
</dbReference>
<dbReference type="InterPro" id="IPR036876">
    <property type="entry name" value="UVR_dom_sf"/>
</dbReference>
<evidence type="ECO:0000256" key="4">
    <source>
        <dbReference type="ARBA" id="ARBA00022881"/>
    </source>
</evidence>
<dbReference type="RefSeq" id="WP_269559535.1">
    <property type="nucleotide sequence ID" value="NZ_CP114767.1"/>
</dbReference>
<keyword evidence="6 7" id="KW-0742">SOS response</keyword>
<keyword evidence="1 7" id="KW-0963">Cytoplasm</keyword>
<protein>
    <recommendedName>
        <fullName evidence="7">UvrABC system protein C</fullName>
        <shortName evidence="7">Protein UvrC</shortName>
    </recommendedName>
    <alternativeName>
        <fullName evidence="7">Excinuclease ABC subunit C</fullName>
    </alternativeName>
</protein>
<evidence type="ECO:0000256" key="1">
    <source>
        <dbReference type="ARBA" id="ARBA00022490"/>
    </source>
</evidence>
<evidence type="ECO:0000256" key="5">
    <source>
        <dbReference type="ARBA" id="ARBA00023204"/>
    </source>
</evidence>
<comment type="function">
    <text evidence="7">The UvrABC repair system catalyzes the recognition and processing of DNA lesions. UvrC both incises the 5' and 3' sides of the lesion. The N-terminal half is responsible for the 3' incision and the C-terminal half is responsible for the 5' incision.</text>
</comment>
<dbReference type="NCBIfam" id="TIGR00194">
    <property type="entry name" value="uvrC"/>
    <property type="match status" value="1"/>
</dbReference>
<proteinExistence type="inferred from homology"/>
<evidence type="ECO:0000313" key="10">
    <source>
        <dbReference type="EMBL" id="WBA41464.1"/>
    </source>
</evidence>
<comment type="subunit">
    <text evidence="7">Interacts with UvrB in an incision complex.</text>
</comment>
<comment type="similarity">
    <text evidence="7">Belongs to the UvrC family.</text>
</comment>
<evidence type="ECO:0000256" key="2">
    <source>
        <dbReference type="ARBA" id="ARBA00022763"/>
    </source>
</evidence>
<accession>A0ABY7LLY3</accession>
<feature type="domain" description="UvrC family homology region profile" evidence="9">
    <location>
        <begin position="333"/>
        <end position="478"/>
    </location>
</feature>
<evidence type="ECO:0000259" key="8">
    <source>
        <dbReference type="PROSITE" id="PS50164"/>
    </source>
</evidence>
<dbReference type="InterPro" id="IPR001162">
    <property type="entry name" value="UvrC_RNase_H_dom"/>
</dbReference>
<dbReference type="SUPFAM" id="SSF82771">
    <property type="entry name" value="GIY-YIG endonuclease"/>
    <property type="match status" value="1"/>
</dbReference>
<dbReference type="Gene3D" id="1.10.150.20">
    <property type="entry name" value="5' to 3' exonuclease, C-terminal subdomain"/>
    <property type="match status" value="1"/>
</dbReference>
<dbReference type="InterPro" id="IPR000305">
    <property type="entry name" value="GIY-YIG_endonuc"/>
</dbReference>
<dbReference type="SUPFAM" id="SSF47781">
    <property type="entry name" value="RuvA domain 2-like"/>
    <property type="match status" value="1"/>
</dbReference>
<sequence>MAAKEHLQEQIRQLPHRPGVYKYFGDEETIIYVGKAIDLRKRVSSYFTKQDHNKKTQQLVKNIKRIEFTIVDSESDAFLLENNLIKQHQPKYNILLKDGKTYPYLLLTNERFPRLIPTRNKRPGDGRYYGPYANVTGMNLLLELIKALYPLRTCTYNLSPENVAAGKFKPCLEFHLGNCKAPCVAKEDEETYNGYIQQIRQILNGDLRLPKQYFRDKMTQAAQEMQYELAHQFKIKLDRLDEFQSKSTIVNASLSNIDVFSIASTEKLAFINYLKVMNGSIILTQSVEVHKKLDEPDDEILAPMIMQMREEFESQSKEILTNVPLPALPLPGVVIAQPQIGDKRKLLELSIKNVLYLRKEKESMNDRSKDLNEVRIMETIKKDLRLTELPKHIECFDNSNFQGDNPVAAMVCFRNAKPSKKDYRHYHIKTVIGPNDFDSMYEVVSRRYRRLVDEGASLPQLVIVDGGKGQLSMAVKALKDLNLWGQMAVIGIAKRLEEIYVPNDPLPLYIDKKSESLRLFQRMRDEVHRFGITFHRSRRDAATLKTELTDVKGLGPITADKLLTKFKSVKKIRELTEAELIAEVGKAKARILLTYFSEQETSATSAPE</sequence>
<dbReference type="CDD" id="cd10434">
    <property type="entry name" value="GIY-YIG_UvrC_Cho"/>
    <property type="match status" value="1"/>
</dbReference>
<dbReference type="InterPro" id="IPR035901">
    <property type="entry name" value="GIY-YIG_endonuc_sf"/>
</dbReference>
<evidence type="ECO:0000256" key="6">
    <source>
        <dbReference type="ARBA" id="ARBA00023236"/>
    </source>
</evidence>
<organism evidence="10 11">
    <name type="scientific">Hymenobacter canadensis</name>
    <dbReference type="NCBI Taxonomy" id="2999067"/>
    <lineage>
        <taxon>Bacteria</taxon>
        <taxon>Pseudomonadati</taxon>
        <taxon>Bacteroidota</taxon>
        <taxon>Cytophagia</taxon>
        <taxon>Cytophagales</taxon>
        <taxon>Hymenobacteraceae</taxon>
        <taxon>Hymenobacter</taxon>
    </lineage>
</organism>
<dbReference type="EMBL" id="CP114767">
    <property type="protein sequence ID" value="WBA41464.1"/>
    <property type="molecule type" value="Genomic_DNA"/>
</dbReference>
<evidence type="ECO:0000256" key="3">
    <source>
        <dbReference type="ARBA" id="ARBA00022769"/>
    </source>
</evidence>
<keyword evidence="5 7" id="KW-0234">DNA repair</keyword>
<keyword evidence="2 7" id="KW-0227">DNA damage</keyword>
<keyword evidence="4 7" id="KW-0267">Excision nuclease</keyword>
<dbReference type="Pfam" id="PF08459">
    <property type="entry name" value="UvrC_RNaseH_dom"/>
    <property type="match status" value="1"/>
</dbReference>
<keyword evidence="11" id="KW-1185">Reference proteome</keyword>
<comment type="subcellular location">
    <subcellularLocation>
        <location evidence="7">Cytoplasm</location>
    </subcellularLocation>
</comment>
<dbReference type="HAMAP" id="MF_00203">
    <property type="entry name" value="UvrC"/>
    <property type="match status" value="1"/>
</dbReference>
<dbReference type="InterPro" id="IPR038476">
    <property type="entry name" value="UvrC_RNase_H_dom_sf"/>
</dbReference>
<name>A0ABY7LLY3_9BACT</name>
<dbReference type="Pfam" id="PF01541">
    <property type="entry name" value="GIY-YIG"/>
    <property type="match status" value="1"/>
</dbReference>
<evidence type="ECO:0000256" key="7">
    <source>
        <dbReference type="HAMAP-Rule" id="MF_00203"/>
    </source>
</evidence>
<keyword evidence="3 7" id="KW-0228">DNA excision</keyword>
<gene>
    <name evidence="7 10" type="primary">uvrC</name>
    <name evidence="10" type="ORF">O3303_16805</name>
</gene>
<dbReference type="PROSITE" id="PS50164">
    <property type="entry name" value="GIY_YIG"/>
    <property type="match status" value="1"/>
</dbReference>
<dbReference type="InterPro" id="IPR050066">
    <property type="entry name" value="UvrABC_protein_C"/>
</dbReference>
<evidence type="ECO:0000259" key="9">
    <source>
        <dbReference type="PROSITE" id="PS50165"/>
    </source>
</evidence>
<dbReference type="InterPro" id="IPR004791">
    <property type="entry name" value="UvrC"/>
</dbReference>
<dbReference type="Gene3D" id="3.30.420.340">
    <property type="entry name" value="UvrC, RNAse H endonuclease domain"/>
    <property type="match status" value="1"/>
</dbReference>
<dbReference type="SUPFAM" id="SSF46600">
    <property type="entry name" value="C-terminal UvrC-binding domain of UvrB"/>
    <property type="match status" value="1"/>
</dbReference>
<evidence type="ECO:0000313" key="11">
    <source>
        <dbReference type="Proteomes" id="UP001211005"/>
    </source>
</evidence>
<dbReference type="Proteomes" id="UP001211005">
    <property type="component" value="Chromosome"/>
</dbReference>
<dbReference type="PANTHER" id="PTHR30562">
    <property type="entry name" value="UVRC/OXIDOREDUCTASE"/>
    <property type="match status" value="1"/>
</dbReference>
<dbReference type="SMART" id="SM00465">
    <property type="entry name" value="GIYc"/>
    <property type="match status" value="1"/>
</dbReference>
<dbReference type="InterPro" id="IPR010994">
    <property type="entry name" value="RuvA_2-like"/>
</dbReference>
<reference evidence="10 11" key="1">
    <citation type="submission" date="2022-12" db="EMBL/GenBank/DDBJ databases">
        <title>Hymenobacter canadensis sp. nov. isolated from lake water of the Cambridge Bay, Canada.</title>
        <authorList>
            <person name="Kim W.H."/>
            <person name="Lee Y.M."/>
        </authorList>
    </citation>
    <scope>NUCLEOTIDE SEQUENCE [LARGE SCALE GENOMIC DNA]</scope>
    <source>
        <strain evidence="10 11">PAMC 29467</strain>
    </source>
</reference>
<dbReference type="PANTHER" id="PTHR30562:SF1">
    <property type="entry name" value="UVRABC SYSTEM PROTEIN C"/>
    <property type="match status" value="1"/>
</dbReference>